<name>A0A667HCB8_LYNCA</name>
<evidence type="ECO:0000256" key="4">
    <source>
        <dbReference type="SAM" id="MobiDB-lite"/>
    </source>
</evidence>
<dbReference type="AlphaFoldDB" id="A0A667HCB8"/>
<comment type="cofactor">
    <cofactor evidence="1">
        <name>pyridoxal 5'-phosphate</name>
        <dbReference type="ChEBI" id="CHEBI:597326"/>
    </cofactor>
</comment>
<dbReference type="InterPro" id="IPR050477">
    <property type="entry name" value="GrpII_AminoAcid_Decarb"/>
</dbReference>
<reference evidence="5" key="1">
    <citation type="submission" date="2025-08" db="UniProtKB">
        <authorList>
            <consortium name="Ensembl"/>
        </authorList>
    </citation>
    <scope>IDENTIFICATION</scope>
</reference>
<keyword evidence="3" id="KW-0456">Lyase</keyword>
<gene>
    <name evidence="5" type="primary">PDXDC1</name>
</gene>
<evidence type="ECO:0000256" key="2">
    <source>
        <dbReference type="ARBA" id="ARBA00022898"/>
    </source>
</evidence>
<accession>A0A667HCB8</accession>
<keyword evidence="6" id="KW-1185">Reference proteome</keyword>
<protein>
    <submittedName>
        <fullName evidence="5">Pyridoxal dependent decarboxylase domain containing 1</fullName>
    </submittedName>
</protein>
<evidence type="ECO:0000256" key="3">
    <source>
        <dbReference type="ARBA" id="ARBA00023239"/>
    </source>
</evidence>
<reference evidence="5" key="2">
    <citation type="submission" date="2025-09" db="UniProtKB">
        <authorList>
            <consortium name="Ensembl"/>
        </authorList>
    </citation>
    <scope>IDENTIFICATION</scope>
</reference>
<evidence type="ECO:0000313" key="6">
    <source>
        <dbReference type="Proteomes" id="UP000472241"/>
    </source>
</evidence>
<dbReference type="Ensembl" id="ENSLCNT00005026700.1">
    <property type="protein sequence ID" value="ENSLCNP00005023906.1"/>
    <property type="gene ID" value="ENSLCNG00005015511.1"/>
</dbReference>
<evidence type="ECO:0000313" key="5">
    <source>
        <dbReference type="Ensembl" id="ENSLCNP00005023906.1"/>
    </source>
</evidence>
<dbReference type="PANTHER" id="PTHR42735">
    <property type="match status" value="1"/>
</dbReference>
<evidence type="ECO:0000256" key="1">
    <source>
        <dbReference type="ARBA" id="ARBA00001933"/>
    </source>
</evidence>
<keyword evidence="2" id="KW-0663">Pyridoxal phosphate</keyword>
<dbReference type="Proteomes" id="UP000472241">
    <property type="component" value="Unplaced"/>
</dbReference>
<feature type="compositionally biased region" description="Basic and acidic residues" evidence="4">
    <location>
        <begin position="28"/>
        <end position="40"/>
    </location>
</feature>
<organism evidence="5 6">
    <name type="scientific">Lynx canadensis</name>
    <name type="common">Canada lynx</name>
    <name type="synonym">Felis canadensis</name>
    <dbReference type="NCBI Taxonomy" id="61383"/>
    <lineage>
        <taxon>Eukaryota</taxon>
        <taxon>Metazoa</taxon>
        <taxon>Chordata</taxon>
        <taxon>Craniata</taxon>
        <taxon>Vertebrata</taxon>
        <taxon>Euteleostomi</taxon>
        <taxon>Mammalia</taxon>
        <taxon>Eutheria</taxon>
        <taxon>Laurasiatheria</taxon>
        <taxon>Carnivora</taxon>
        <taxon>Feliformia</taxon>
        <taxon>Felidae</taxon>
        <taxon>Felinae</taxon>
        <taxon>Lynx</taxon>
    </lineage>
</organism>
<proteinExistence type="predicted"/>
<sequence length="98" mass="11073">MDASLEKIADPTLAEMGKNLKEAMKMLEHSQRRTEEENGKKLVSGDIPGPLQGSGQDMVSILQLVQNLMHGEEEEESQSPRETFNICWVTYFVKGRHL</sequence>
<dbReference type="PANTHER" id="PTHR42735:SF1">
    <property type="entry name" value="PYRIDOXAL-DEPENDENT DECARBOXYLASE DOMAIN-CONTAINING PROTEIN 1-RELATED"/>
    <property type="match status" value="1"/>
</dbReference>
<feature type="region of interest" description="Disordered" evidence="4">
    <location>
        <begin position="28"/>
        <end position="53"/>
    </location>
</feature>